<name>A0A285P1R0_NATPI</name>
<feature type="domain" description="DUF7343" evidence="3">
    <location>
        <begin position="350"/>
        <end position="411"/>
    </location>
</feature>
<dbReference type="Proteomes" id="UP000219453">
    <property type="component" value="Unassembled WGS sequence"/>
</dbReference>
<protein>
    <recommendedName>
        <fullName evidence="7">IclR helix-turn-helix domain-containing protein</fullName>
    </recommendedName>
</protein>
<feature type="region of interest" description="Disordered" evidence="1">
    <location>
        <begin position="293"/>
        <end position="390"/>
    </location>
</feature>
<dbReference type="InterPro" id="IPR036390">
    <property type="entry name" value="WH_DNA-bd_sf"/>
</dbReference>
<proteinExistence type="predicted"/>
<dbReference type="AlphaFoldDB" id="A0A285P1R0"/>
<feature type="region of interest" description="Disordered" evidence="1">
    <location>
        <begin position="53"/>
        <end position="76"/>
    </location>
</feature>
<keyword evidence="2" id="KW-0472">Membrane</keyword>
<dbReference type="InterPro" id="IPR055769">
    <property type="entry name" value="DUF7345"/>
</dbReference>
<feature type="transmembrane region" description="Helical" evidence="2">
    <location>
        <begin position="271"/>
        <end position="291"/>
    </location>
</feature>
<evidence type="ECO:0000256" key="2">
    <source>
        <dbReference type="SAM" id="Phobius"/>
    </source>
</evidence>
<feature type="compositionally biased region" description="Acidic residues" evidence="1">
    <location>
        <begin position="332"/>
        <end position="347"/>
    </location>
</feature>
<evidence type="ECO:0000313" key="6">
    <source>
        <dbReference type="Proteomes" id="UP000219453"/>
    </source>
</evidence>
<reference evidence="6" key="1">
    <citation type="submission" date="2017-09" db="EMBL/GenBank/DDBJ databases">
        <authorList>
            <person name="Varghese N."/>
            <person name="Submissions S."/>
        </authorList>
    </citation>
    <scope>NUCLEOTIDE SEQUENCE [LARGE SCALE GENOMIC DNA]</scope>
    <source>
        <strain evidence="6">DSM 27208</strain>
    </source>
</reference>
<sequence length="419" mass="44299">MQLRATAERDDERRGSRPASVAVALVLVLALVGGGITAGTAAAAGASSAASPSAERPAQLDAATAQAGGPPVGAAFQQEIDPDSVRLTVEVDANGTAHWQIEYWTELQTDNETEAFEQLQSDVAANPDEYTARFAQRMNQTVTSAENATGREMSAGEFGVSARTETIPQEYGVLTYTFTWGNFAVVDGERLRIGDAISGFFLNDQTRLLVAWPDGYDLVESRPDADERRDRAALWYGSQTDFVGDEPRVIVSSGDDSGTGGIADGGARGPVLWVGLALAVLALAGGGIALLGRDDEDGDDSTASVPSHDAADEPEDTASDEQPGAAGRGEEAAADAEPDGDAADDPPPDLLSNDERVRRALERNGGRMRQQELVEETGWTEAKTSQVVGEMREAGTIESFRLGRENVLKLPDEDDESSL</sequence>
<evidence type="ECO:0000259" key="3">
    <source>
        <dbReference type="Pfam" id="PF24034"/>
    </source>
</evidence>
<evidence type="ECO:0008006" key="7">
    <source>
        <dbReference type="Google" id="ProtNLM"/>
    </source>
</evidence>
<feature type="compositionally biased region" description="Basic and acidic residues" evidence="1">
    <location>
        <begin position="353"/>
        <end position="372"/>
    </location>
</feature>
<dbReference type="InterPro" id="IPR055767">
    <property type="entry name" value="DUF7343"/>
</dbReference>
<evidence type="ECO:0000259" key="4">
    <source>
        <dbReference type="Pfam" id="PF24036"/>
    </source>
</evidence>
<dbReference type="RefSeq" id="WP_097009455.1">
    <property type="nucleotide sequence ID" value="NZ_OBEJ01000003.1"/>
</dbReference>
<organism evidence="5 6">
    <name type="scientific">Natronoarchaeum philippinense</name>
    <dbReference type="NCBI Taxonomy" id="558529"/>
    <lineage>
        <taxon>Archaea</taxon>
        <taxon>Methanobacteriati</taxon>
        <taxon>Methanobacteriota</taxon>
        <taxon>Stenosarchaea group</taxon>
        <taxon>Halobacteria</taxon>
        <taxon>Halobacteriales</taxon>
        <taxon>Natronoarchaeaceae</taxon>
    </lineage>
</organism>
<keyword evidence="2" id="KW-1133">Transmembrane helix</keyword>
<keyword evidence="2" id="KW-0812">Transmembrane</keyword>
<accession>A0A285P1R0</accession>
<evidence type="ECO:0000256" key="1">
    <source>
        <dbReference type="SAM" id="MobiDB-lite"/>
    </source>
</evidence>
<dbReference type="EMBL" id="OBEJ01000003">
    <property type="protein sequence ID" value="SNZ15674.1"/>
    <property type="molecule type" value="Genomic_DNA"/>
</dbReference>
<gene>
    <name evidence="5" type="ORF">SAMN06269185_2556</name>
</gene>
<dbReference type="SUPFAM" id="SSF46785">
    <property type="entry name" value="Winged helix' DNA-binding domain"/>
    <property type="match status" value="1"/>
</dbReference>
<dbReference type="OrthoDB" id="27885at2157"/>
<dbReference type="Pfam" id="PF24034">
    <property type="entry name" value="DUF7343"/>
    <property type="match status" value="1"/>
</dbReference>
<evidence type="ECO:0000313" key="5">
    <source>
        <dbReference type="EMBL" id="SNZ15674.1"/>
    </source>
</evidence>
<keyword evidence="6" id="KW-1185">Reference proteome</keyword>
<dbReference type="Pfam" id="PF24036">
    <property type="entry name" value="DUF7345"/>
    <property type="match status" value="1"/>
</dbReference>
<feature type="domain" description="DUF7345" evidence="4">
    <location>
        <begin position="88"/>
        <end position="216"/>
    </location>
</feature>